<dbReference type="SMART" id="SM00342">
    <property type="entry name" value="HTH_ARAC"/>
    <property type="match status" value="1"/>
</dbReference>
<evidence type="ECO:0000256" key="1">
    <source>
        <dbReference type="ARBA" id="ARBA00023015"/>
    </source>
</evidence>
<accession>A0AA37HPR2</accession>
<dbReference type="SUPFAM" id="SSF46689">
    <property type="entry name" value="Homeodomain-like"/>
    <property type="match status" value="1"/>
</dbReference>
<dbReference type="PANTHER" id="PTHR46796">
    <property type="entry name" value="HTH-TYPE TRANSCRIPTIONAL ACTIVATOR RHAS-RELATED"/>
    <property type="match status" value="1"/>
</dbReference>
<gene>
    <name evidence="5" type="ORF">NBEOAGPD_2988</name>
</gene>
<proteinExistence type="predicted"/>
<evidence type="ECO:0000259" key="4">
    <source>
        <dbReference type="PROSITE" id="PS01124"/>
    </source>
</evidence>
<dbReference type="EMBL" id="BPQM01000070">
    <property type="protein sequence ID" value="GJD79759.1"/>
    <property type="molecule type" value="Genomic_DNA"/>
</dbReference>
<evidence type="ECO:0000313" key="6">
    <source>
        <dbReference type="Proteomes" id="UP001055108"/>
    </source>
</evidence>
<dbReference type="PROSITE" id="PS01124">
    <property type="entry name" value="HTH_ARAC_FAMILY_2"/>
    <property type="match status" value="1"/>
</dbReference>
<dbReference type="GO" id="GO:0003700">
    <property type="term" value="F:DNA-binding transcription factor activity"/>
    <property type="evidence" value="ECO:0007669"/>
    <property type="project" value="InterPro"/>
</dbReference>
<dbReference type="GO" id="GO:0043565">
    <property type="term" value="F:sequence-specific DNA binding"/>
    <property type="evidence" value="ECO:0007669"/>
    <property type="project" value="InterPro"/>
</dbReference>
<feature type="domain" description="HTH araC/xylS-type" evidence="4">
    <location>
        <begin position="201"/>
        <end position="304"/>
    </location>
</feature>
<keyword evidence="6" id="KW-1185">Reference proteome</keyword>
<comment type="caution">
    <text evidence="5">The sequence shown here is derived from an EMBL/GenBank/DDBJ whole genome shotgun (WGS) entry which is preliminary data.</text>
</comment>
<dbReference type="Proteomes" id="UP001055108">
    <property type="component" value="Unassembled WGS sequence"/>
</dbReference>
<dbReference type="RefSeq" id="WP_238303664.1">
    <property type="nucleotide sequence ID" value="NZ_BPQM01000070.1"/>
</dbReference>
<dbReference type="InterPro" id="IPR018060">
    <property type="entry name" value="HTH_AraC"/>
</dbReference>
<evidence type="ECO:0000313" key="5">
    <source>
        <dbReference type="EMBL" id="GJD79759.1"/>
    </source>
</evidence>
<dbReference type="InterPro" id="IPR009057">
    <property type="entry name" value="Homeodomain-like_sf"/>
</dbReference>
<name>A0AA37HPR2_9HYPH</name>
<sequence length="331" mass="37172">MQTLSFSTSGLSDDQAFSEWRDLLAPMVRVERARGGLAPRGNLTCTLLGEILFSRMTFNAQLMIRDRICADGTPDHVTTMLYPVGGLEGDLAGEAVSRQPTRIMAVDMAKQMFMRSHPSSAYGLTIPKTLLAGIDLRALPVRFDPERNRLLVARLNALSRSTQRSETVEAPVLEEELVAFVRRLLDRSRCRDVLQGAELDASVVELAERMIERYLPVLEISPAFIAERLGISRSTLYRAFERTGGVMQRVWELRLDGIRAALDDPFEIRSLEALALAHGFKSVAHMSRSFRLRFGESPGAWRRERMQQEKAASRADRGLAHSWYDRLGHAA</sequence>
<dbReference type="Gene3D" id="1.10.10.60">
    <property type="entry name" value="Homeodomain-like"/>
    <property type="match status" value="1"/>
</dbReference>
<keyword evidence="1" id="KW-0805">Transcription regulation</keyword>
<evidence type="ECO:0000256" key="2">
    <source>
        <dbReference type="ARBA" id="ARBA00023125"/>
    </source>
</evidence>
<evidence type="ECO:0000256" key="3">
    <source>
        <dbReference type="ARBA" id="ARBA00023163"/>
    </source>
</evidence>
<dbReference type="PANTHER" id="PTHR46796:SF6">
    <property type="entry name" value="ARAC SUBFAMILY"/>
    <property type="match status" value="1"/>
</dbReference>
<reference evidence="5" key="2">
    <citation type="submission" date="2021-08" db="EMBL/GenBank/DDBJ databases">
        <authorList>
            <person name="Tani A."/>
            <person name="Ola A."/>
            <person name="Ogura Y."/>
            <person name="Katsura K."/>
            <person name="Hayashi T."/>
        </authorList>
    </citation>
    <scope>NUCLEOTIDE SEQUENCE</scope>
    <source>
        <strain evidence="5">NBRC 103626</strain>
    </source>
</reference>
<dbReference type="AlphaFoldDB" id="A0AA37HPR2"/>
<dbReference type="InterPro" id="IPR050204">
    <property type="entry name" value="AraC_XylS_family_regulators"/>
</dbReference>
<keyword evidence="3" id="KW-0804">Transcription</keyword>
<organism evidence="5 6">
    <name type="scientific">Methylobacterium gregans</name>
    <dbReference type="NCBI Taxonomy" id="374424"/>
    <lineage>
        <taxon>Bacteria</taxon>
        <taxon>Pseudomonadati</taxon>
        <taxon>Pseudomonadota</taxon>
        <taxon>Alphaproteobacteria</taxon>
        <taxon>Hyphomicrobiales</taxon>
        <taxon>Methylobacteriaceae</taxon>
        <taxon>Methylobacterium</taxon>
    </lineage>
</organism>
<keyword evidence="2" id="KW-0238">DNA-binding</keyword>
<protein>
    <recommendedName>
        <fullName evidence="4">HTH araC/xylS-type domain-containing protein</fullName>
    </recommendedName>
</protein>
<dbReference type="Pfam" id="PF12833">
    <property type="entry name" value="HTH_18"/>
    <property type="match status" value="1"/>
</dbReference>
<reference evidence="5" key="1">
    <citation type="journal article" date="2016" name="Front. Microbiol.">
        <title>Genome Sequence of the Piezophilic, Mesophilic Sulfate-Reducing Bacterium Desulfovibrio indicus J2T.</title>
        <authorList>
            <person name="Cao J."/>
            <person name="Maignien L."/>
            <person name="Shao Z."/>
            <person name="Alain K."/>
            <person name="Jebbar M."/>
        </authorList>
    </citation>
    <scope>NUCLEOTIDE SEQUENCE</scope>
    <source>
        <strain evidence="5">NBRC 103626</strain>
    </source>
</reference>